<dbReference type="SUPFAM" id="SSF53328">
    <property type="entry name" value="Formyltransferase"/>
    <property type="match status" value="1"/>
</dbReference>
<evidence type="ECO:0000256" key="5">
    <source>
        <dbReference type="HAMAP-Rule" id="MF_00182"/>
    </source>
</evidence>
<feature type="binding site" evidence="5">
    <location>
        <begin position="110"/>
        <end position="113"/>
    </location>
    <ligand>
        <name>(6S)-5,6,7,8-tetrahydrofolate</name>
        <dbReference type="ChEBI" id="CHEBI:57453"/>
    </ligand>
</feature>
<dbReference type="SUPFAM" id="SSF50486">
    <property type="entry name" value="FMT C-terminal domain-like"/>
    <property type="match status" value="1"/>
</dbReference>
<dbReference type="AlphaFoldDB" id="A0A7X0HB64"/>
<dbReference type="GO" id="GO:0005829">
    <property type="term" value="C:cytosol"/>
    <property type="evidence" value="ECO:0007669"/>
    <property type="project" value="TreeGrafter"/>
</dbReference>
<dbReference type="InterPro" id="IPR036477">
    <property type="entry name" value="Formyl_transf_N_sf"/>
</dbReference>
<dbReference type="InterPro" id="IPR005794">
    <property type="entry name" value="Fmt"/>
</dbReference>
<dbReference type="HAMAP" id="MF_00182">
    <property type="entry name" value="Formyl_trans"/>
    <property type="match status" value="1"/>
</dbReference>
<evidence type="ECO:0000256" key="1">
    <source>
        <dbReference type="ARBA" id="ARBA00010699"/>
    </source>
</evidence>
<feature type="domain" description="Formyl transferase N-terminal" evidence="6">
    <location>
        <begin position="2"/>
        <end position="178"/>
    </location>
</feature>
<evidence type="ECO:0000313" key="8">
    <source>
        <dbReference type="EMBL" id="MBB6431184.1"/>
    </source>
</evidence>
<protein>
    <recommendedName>
        <fullName evidence="2 5">Methionyl-tRNA formyltransferase</fullName>
        <ecNumber evidence="2 5">2.1.2.9</ecNumber>
    </recommendedName>
</protein>
<reference evidence="8 9" key="1">
    <citation type="submission" date="2020-08" db="EMBL/GenBank/DDBJ databases">
        <title>Genomic Encyclopedia of Type Strains, Phase IV (KMG-IV): sequencing the most valuable type-strain genomes for metagenomic binning, comparative biology and taxonomic classification.</title>
        <authorList>
            <person name="Goeker M."/>
        </authorList>
    </citation>
    <scope>NUCLEOTIDE SEQUENCE [LARGE SCALE GENOMIC DNA]</scope>
    <source>
        <strain evidence="8 9">DSM 103725</strain>
    </source>
</reference>
<evidence type="ECO:0000256" key="2">
    <source>
        <dbReference type="ARBA" id="ARBA00012261"/>
    </source>
</evidence>
<dbReference type="CDD" id="cd08646">
    <property type="entry name" value="FMT_core_Met-tRNA-FMT_N"/>
    <property type="match status" value="1"/>
</dbReference>
<keyword evidence="3 5" id="KW-0808">Transferase</keyword>
<dbReference type="InterPro" id="IPR005793">
    <property type="entry name" value="Formyl_trans_C"/>
</dbReference>
<dbReference type="InterPro" id="IPR044135">
    <property type="entry name" value="Met-tRNA-FMT_C"/>
</dbReference>
<dbReference type="RefSeq" id="WP_184678671.1">
    <property type="nucleotide sequence ID" value="NZ_JACHGY010000001.1"/>
</dbReference>
<keyword evidence="4 5" id="KW-0648">Protein biosynthesis</keyword>
<dbReference type="Proteomes" id="UP000541810">
    <property type="component" value="Unassembled WGS sequence"/>
</dbReference>
<dbReference type="InterPro" id="IPR011034">
    <property type="entry name" value="Formyl_transferase-like_C_sf"/>
</dbReference>
<dbReference type="NCBIfam" id="TIGR00460">
    <property type="entry name" value="fmt"/>
    <property type="match status" value="1"/>
</dbReference>
<sequence>MKLIYFGAGAFGLPTLQALHASLDHEVIAVVSQPDKPAGRKRVLTPTPIAQWSAEQGIDTLKSDDVNTPEFVAQISALSPDASVVIAFGQKLSPELLGAMGRLAINVHSSLLPKYRGAAPINWAMIENEAVTGVSVIGLAQKMDAGEIYATAETPIDPNETAGELHDRLAELGPGCVAKVLDDLANDTLSPIVQDHTLATKARKFTKADGTVDFNQPGARVRSRIHGLTPWPGCRVVWRSDSTGEEQTLMLRRVSDHPSTKDSQAPGTVLNNLAIACESGSIELLEVQAPGGKAMAFAEFLKGHGIKPGDKLSPLS</sequence>
<dbReference type="CDD" id="cd08704">
    <property type="entry name" value="Met_tRNA_FMT_C"/>
    <property type="match status" value="1"/>
</dbReference>
<dbReference type="Gene3D" id="3.40.50.12230">
    <property type="match status" value="1"/>
</dbReference>
<dbReference type="InterPro" id="IPR041711">
    <property type="entry name" value="Met-tRNA-FMT_N"/>
</dbReference>
<dbReference type="Pfam" id="PF02911">
    <property type="entry name" value="Formyl_trans_C"/>
    <property type="match status" value="1"/>
</dbReference>
<comment type="similarity">
    <text evidence="1 5">Belongs to the Fmt family.</text>
</comment>
<accession>A0A7X0HB64</accession>
<dbReference type="PANTHER" id="PTHR11138">
    <property type="entry name" value="METHIONYL-TRNA FORMYLTRANSFERASE"/>
    <property type="match status" value="1"/>
</dbReference>
<dbReference type="InterPro" id="IPR002376">
    <property type="entry name" value="Formyl_transf_N"/>
</dbReference>
<dbReference type="EC" id="2.1.2.9" evidence="2 5"/>
<dbReference type="Pfam" id="PF00551">
    <property type="entry name" value="Formyl_trans_N"/>
    <property type="match status" value="1"/>
</dbReference>
<organism evidence="8 9">
    <name type="scientific">Algisphaera agarilytica</name>
    <dbReference type="NCBI Taxonomy" id="1385975"/>
    <lineage>
        <taxon>Bacteria</taxon>
        <taxon>Pseudomonadati</taxon>
        <taxon>Planctomycetota</taxon>
        <taxon>Phycisphaerae</taxon>
        <taxon>Phycisphaerales</taxon>
        <taxon>Phycisphaeraceae</taxon>
        <taxon>Algisphaera</taxon>
    </lineage>
</organism>
<comment type="function">
    <text evidence="5">Attaches a formyl group to the free amino group of methionyl-tRNA(fMet). The formyl group appears to play a dual role in the initiator identity of N-formylmethionyl-tRNA by promoting its recognition by IF2 and preventing the misappropriation of this tRNA by the elongation apparatus.</text>
</comment>
<feature type="domain" description="Formyl transferase C-terminal" evidence="7">
    <location>
        <begin position="205"/>
        <end position="304"/>
    </location>
</feature>
<gene>
    <name evidence="5" type="primary">fmt</name>
    <name evidence="8" type="ORF">HNQ40_002990</name>
</gene>
<name>A0A7X0HB64_9BACT</name>
<evidence type="ECO:0000259" key="7">
    <source>
        <dbReference type="Pfam" id="PF02911"/>
    </source>
</evidence>
<evidence type="ECO:0000256" key="4">
    <source>
        <dbReference type="ARBA" id="ARBA00022917"/>
    </source>
</evidence>
<keyword evidence="9" id="KW-1185">Reference proteome</keyword>
<evidence type="ECO:0000259" key="6">
    <source>
        <dbReference type="Pfam" id="PF00551"/>
    </source>
</evidence>
<dbReference type="EMBL" id="JACHGY010000001">
    <property type="protein sequence ID" value="MBB6431184.1"/>
    <property type="molecule type" value="Genomic_DNA"/>
</dbReference>
<comment type="caution">
    <text evidence="8">The sequence shown here is derived from an EMBL/GenBank/DDBJ whole genome shotgun (WGS) entry which is preliminary data.</text>
</comment>
<dbReference type="GO" id="GO:0004479">
    <property type="term" value="F:methionyl-tRNA formyltransferase activity"/>
    <property type="evidence" value="ECO:0007669"/>
    <property type="project" value="UniProtKB-UniRule"/>
</dbReference>
<comment type="catalytic activity">
    <reaction evidence="5">
        <text>L-methionyl-tRNA(fMet) + (6R)-10-formyltetrahydrofolate = N-formyl-L-methionyl-tRNA(fMet) + (6S)-5,6,7,8-tetrahydrofolate + H(+)</text>
        <dbReference type="Rhea" id="RHEA:24380"/>
        <dbReference type="Rhea" id="RHEA-COMP:9952"/>
        <dbReference type="Rhea" id="RHEA-COMP:9953"/>
        <dbReference type="ChEBI" id="CHEBI:15378"/>
        <dbReference type="ChEBI" id="CHEBI:57453"/>
        <dbReference type="ChEBI" id="CHEBI:78530"/>
        <dbReference type="ChEBI" id="CHEBI:78844"/>
        <dbReference type="ChEBI" id="CHEBI:195366"/>
        <dbReference type="EC" id="2.1.2.9"/>
    </reaction>
</comment>
<dbReference type="PANTHER" id="PTHR11138:SF5">
    <property type="entry name" value="METHIONYL-TRNA FORMYLTRANSFERASE, MITOCHONDRIAL"/>
    <property type="match status" value="1"/>
</dbReference>
<proteinExistence type="inferred from homology"/>
<evidence type="ECO:0000256" key="3">
    <source>
        <dbReference type="ARBA" id="ARBA00022679"/>
    </source>
</evidence>
<evidence type="ECO:0000313" key="9">
    <source>
        <dbReference type="Proteomes" id="UP000541810"/>
    </source>
</evidence>